<name>A0A5B6WG88_9ROSI</name>
<proteinExistence type="predicted"/>
<keyword evidence="3" id="KW-1185">Reference proteome</keyword>
<protein>
    <submittedName>
        <fullName evidence="2">Retrovirus-related Pol polyprotein from transposon TNT 1-94</fullName>
    </submittedName>
</protein>
<evidence type="ECO:0000313" key="3">
    <source>
        <dbReference type="Proteomes" id="UP000325315"/>
    </source>
</evidence>
<dbReference type="SUPFAM" id="SSF56672">
    <property type="entry name" value="DNA/RNA polymerases"/>
    <property type="match status" value="1"/>
</dbReference>
<comment type="caution">
    <text evidence="2">The sequence shown here is derived from an EMBL/GenBank/DDBJ whole genome shotgun (WGS) entry which is preliminary data.</text>
</comment>
<dbReference type="AlphaFoldDB" id="A0A5B6WG88"/>
<feature type="domain" description="Reverse transcriptase Ty1/copia-type" evidence="1">
    <location>
        <begin position="9"/>
        <end position="188"/>
    </location>
</feature>
<dbReference type="Pfam" id="PF07727">
    <property type="entry name" value="RVT_2"/>
    <property type="match status" value="1"/>
</dbReference>
<dbReference type="InterPro" id="IPR043502">
    <property type="entry name" value="DNA/RNA_pol_sf"/>
</dbReference>
<evidence type="ECO:0000259" key="1">
    <source>
        <dbReference type="Pfam" id="PF07727"/>
    </source>
</evidence>
<reference evidence="3" key="1">
    <citation type="journal article" date="2019" name="Plant Biotechnol. J.">
        <title>Genome sequencing of the Australian wild diploid species Gossypium australe highlights disease resistance and delayed gland morphogenesis.</title>
        <authorList>
            <person name="Cai Y."/>
            <person name="Cai X."/>
            <person name="Wang Q."/>
            <person name="Wang P."/>
            <person name="Zhang Y."/>
            <person name="Cai C."/>
            <person name="Xu Y."/>
            <person name="Wang K."/>
            <person name="Zhou Z."/>
            <person name="Wang C."/>
            <person name="Geng S."/>
            <person name="Li B."/>
            <person name="Dong Q."/>
            <person name="Hou Y."/>
            <person name="Wang H."/>
            <person name="Ai P."/>
            <person name="Liu Z."/>
            <person name="Yi F."/>
            <person name="Sun M."/>
            <person name="An G."/>
            <person name="Cheng J."/>
            <person name="Zhang Y."/>
            <person name="Shi Q."/>
            <person name="Xie Y."/>
            <person name="Shi X."/>
            <person name="Chang Y."/>
            <person name="Huang F."/>
            <person name="Chen Y."/>
            <person name="Hong S."/>
            <person name="Mi L."/>
            <person name="Sun Q."/>
            <person name="Zhang L."/>
            <person name="Zhou B."/>
            <person name="Peng R."/>
            <person name="Zhang X."/>
            <person name="Liu F."/>
        </authorList>
    </citation>
    <scope>NUCLEOTIDE SEQUENCE [LARGE SCALE GENOMIC DNA]</scope>
    <source>
        <strain evidence="3">cv. PA1801</strain>
    </source>
</reference>
<dbReference type="OrthoDB" id="1002363at2759"/>
<gene>
    <name evidence="2" type="ORF">EPI10_020585</name>
</gene>
<evidence type="ECO:0000313" key="2">
    <source>
        <dbReference type="EMBL" id="KAA3480127.1"/>
    </source>
</evidence>
<sequence length="233" mass="26744">MVKVNPDGFVAQLKAHLVGKGYAQTYEVDYSDTFSAATYRWPLHELDMKNIFLHGDPQEEVYMEQPLGFVSLYGLKQSPQAWFGRFSEVIQDFGLQKSSCNHSEVVMILIVVYVDGIVITKRDDAVILALKSFHHTQFQMKDLGQLNYFLGVEVTKSKKGIVLSQRKYTLNLLEETRKLGCKSCSMPIDSNLQLMKEDNDSIEDPERYKRLVGKPNFLTITHFDITYSIRVMN</sequence>
<dbReference type="EMBL" id="SMMG02000003">
    <property type="protein sequence ID" value="KAA3480127.1"/>
    <property type="molecule type" value="Genomic_DNA"/>
</dbReference>
<accession>A0A5B6WG88</accession>
<organism evidence="2 3">
    <name type="scientific">Gossypium australe</name>
    <dbReference type="NCBI Taxonomy" id="47621"/>
    <lineage>
        <taxon>Eukaryota</taxon>
        <taxon>Viridiplantae</taxon>
        <taxon>Streptophyta</taxon>
        <taxon>Embryophyta</taxon>
        <taxon>Tracheophyta</taxon>
        <taxon>Spermatophyta</taxon>
        <taxon>Magnoliopsida</taxon>
        <taxon>eudicotyledons</taxon>
        <taxon>Gunneridae</taxon>
        <taxon>Pentapetalae</taxon>
        <taxon>rosids</taxon>
        <taxon>malvids</taxon>
        <taxon>Malvales</taxon>
        <taxon>Malvaceae</taxon>
        <taxon>Malvoideae</taxon>
        <taxon>Gossypium</taxon>
    </lineage>
</organism>
<dbReference type="Proteomes" id="UP000325315">
    <property type="component" value="Unassembled WGS sequence"/>
</dbReference>
<dbReference type="InterPro" id="IPR013103">
    <property type="entry name" value="RVT_2"/>
</dbReference>